<evidence type="ECO:0000313" key="2">
    <source>
        <dbReference type="Proteomes" id="UP000003107"/>
    </source>
</evidence>
<accession>C6RGU6</accession>
<gene>
    <name evidence="1" type="ORF">CAMSH0001_0934</name>
</gene>
<protein>
    <submittedName>
        <fullName evidence="1">Uncharacterized protein</fullName>
    </submittedName>
</protein>
<keyword evidence="2" id="KW-1185">Reference proteome</keyword>
<dbReference type="GeneID" id="60991064"/>
<name>C6RGU6_9BACT</name>
<dbReference type="Proteomes" id="UP000003107">
    <property type="component" value="Unassembled WGS sequence"/>
</dbReference>
<comment type="caution">
    <text evidence="1">The sequence shown here is derived from an EMBL/GenBank/DDBJ whole genome shotgun (WGS) entry which is preliminary data.</text>
</comment>
<sequence>MLKYIIGGVALAATGYGLKKYLDKFEMRTSPSSKTQNNIKMDNLDTNETDIANLVCLEGDDFLEARVVEKSHKFNEMIHRLFVSLGSLQEKLSNVENLPDLKSAYSSISGEKILRFKDSDAKNFSKFFYIFIDSKEDLQILCDLNLMIDYALERMIENNISKLDTTEQKVRDYCKFDTEQQEIIIKLVELNNVLVKALRELRSATRMKEIATVFKDAAGVYKRYYDKKFFKEKIYE</sequence>
<dbReference type="OrthoDB" id="5356867at2"/>
<dbReference type="STRING" id="553219.CAMSH0001_0934"/>
<dbReference type="AlphaFoldDB" id="C6RGU6"/>
<organism evidence="1 2">
    <name type="scientific">Campylobacter showae RM3277</name>
    <dbReference type="NCBI Taxonomy" id="553219"/>
    <lineage>
        <taxon>Bacteria</taxon>
        <taxon>Pseudomonadati</taxon>
        <taxon>Campylobacterota</taxon>
        <taxon>Epsilonproteobacteria</taxon>
        <taxon>Campylobacterales</taxon>
        <taxon>Campylobacteraceae</taxon>
        <taxon>Campylobacter</taxon>
    </lineage>
</organism>
<dbReference type="eggNOG" id="ENOG5031ABI">
    <property type="taxonomic scope" value="Bacteria"/>
</dbReference>
<dbReference type="EMBL" id="ACVQ01000021">
    <property type="protein sequence ID" value="EET79431.1"/>
    <property type="molecule type" value="Genomic_DNA"/>
</dbReference>
<proteinExistence type="predicted"/>
<dbReference type="RefSeq" id="WP_002948751.1">
    <property type="nucleotide sequence ID" value="NZ_ACVQ01000021.1"/>
</dbReference>
<evidence type="ECO:0000313" key="1">
    <source>
        <dbReference type="EMBL" id="EET79431.1"/>
    </source>
</evidence>
<reference evidence="1 2" key="1">
    <citation type="submission" date="2009-07" db="EMBL/GenBank/DDBJ databases">
        <authorList>
            <person name="Madupu R."/>
            <person name="Sebastian Y."/>
            <person name="Durkin A.S."/>
            <person name="Torralba M."/>
            <person name="Methe B."/>
            <person name="Sutton G.G."/>
            <person name="Strausberg R.L."/>
            <person name="Nelson K.E."/>
        </authorList>
    </citation>
    <scope>NUCLEOTIDE SEQUENCE [LARGE SCALE GENOMIC DNA]</scope>
    <source>
        <strain evidence="1 2">RM3277</strain>
    </source>
</reference>